<dbReference type="FunFam" id="1.10.287.810:FF:000001">
    <property type="entry name" value="mitochondrial import inner membrane translocase subunit TIM13"/>
    <property type="match status" value="1"/>
</dbReference>
<gene>
    <name evidence="16" type="ORF">MGYG_02441</name>
</gene>
<evidence type="ECO:0000256" key="8">
    <source>
        <dbReference type="ARBA" id="ARBA00023010"/>
    </source>
</evidence>
<keyword evidence="6" id="KW-0862">Zinc</keyword>
<evidence type="ECO:0000256" key="9">
    <source>
        <dbReference type="ARBA" id="ARBA00023128"/>
    </source>
</evidence>
<keyword evidence="8 14" id="KW-0811">Translocation</keyword>
<dbReference type="InterPro" id="IPR035427">
    <property type="entry name" value="Tim10-like_dom_sf"/>
</dbReference>
<evidence type="ECO:0000256" key="1">
    <source>
        <dbReference type="ARBA" id="ARBA00004137"/>
    </source>
</evidence>
<dbReference type="InParanoid" id="E4UML2"/>
<dbReference type="GO" id="GO:0042719">
    <property type="term" value="C:mitochondrial intermembrane space chaperone complex"/>
    <property type="evidence" value="ECO:0007669"/>
    <property type="project" value="EnsemblFungi"/>
</dbReference>
<keyword evidence="5 14" id="KW-0999">Mitochondrion inner membrane</keyword>
<evidence type="ECO:0000256" key="12">
    <source>
        <dbReference type="ARBA" id="ARBA00025151"/>
    </source>
</evidence>
<dbReference type="Proteomes" id="UP000002669">
    <property type="component" value="Unassembled WGS sequence"/>
</dbReference>
<dbReference type="InterPro" id="IPR004217">
    <property type="entry name" value="Tim10-like"/>
</dbReference>
<evidence type="ECO:0000256" key="4">
    <source>
        <dbReference type="ARBA" id="ARBA00022723"/>
    </source>
</evidence>
<dbReference type="GeneID" id="10030214"/>
<reference evidence="17" key="1">
    <citation type="journal article" date="2012" name="MBio">
        <title>Comparative genome analysis of Trichophyton rubrum and related dermatophytes reveals candidate genes involved in infection.</title>
        <authorList>
            <person name="Martinez D.A."/>
            <person name="Oliver B.G."/>
            <person name="Graeser Y."/>
            <person name="Goldberg J.M."/>
            <person name="Li W."/>
            <person name="Martinez-Rossi N.M."/>
            <person name="Monod M."/>
            <person name="Shelest E."/>
            <person name="Barton R.C."/>
            <person name="Birch E."/>
            <person name="Brakhage A.A."/>
            <person name="Chen Z."/>
            <person name="Gurr S.J."/>
            <person name="Heiman D."/>
            <person name="Heitman J."/>
            <person name="Kosti I."/>
            <person name="Rossi A."/>
            <person name="Saif S."/>
            <person name="Samalova M."/>
            <person name="Saunders C.W."/>
            <person name="Shea T."/>
            <person name="Summerbell R.C."/>
            <person name="Xu J."/>
            <person name="Young S."/>
            <person name="Zeng Q."/>
            <person name="Birren B.W."/>
            <person name="Cuomo C.A."/>
            <person name="White T.C."/>
        </authorList>
    </citation>
    <scope>NUCLEOTIDE SEQUENCE [LARGE SCALE GENOMIC DNA]</scope>
    <source>
        <strain evidence="17">ATCC MYA-4604 / CBS 118893</strain>
    </source>
</reference>
<evidence type="ECO:0000256" key="10">
    <source>
        <dbReference type="ARBA" id="ARBA00023157"/>
    </source>
</evidence>
<evidence type="ECO:0000256" key="14">
    <source>
        <dbReference type="RuleBase" id="RU367043"/>
    </source>
</evidence>
<dbReference type="RefSeq" id="XP_003174912.1">
    <property type="nucleotide sequence ID" value="XM_003174864.1"/>
</dbReference>
<dbReference type="SUPFAM" id="SSF144122">
    <property type="entry name" value="Tim10-like"/>
    <property type="match status" value="1"/>
</dbReference>
<keyword evidence="4" id="KW-0479">Metal-binding</keyword>
<dbReference type="STRING" id="535722.E4UML2"/>
<dbReference type="eggNOG" id="KOG1733">
    <property type="taxonomic scope" value="Eukaryota"/>
</dbReference>
<dbReference type="GO" id="GO:0005743">
    <property type="term" value="C:mitochondrial inner membrane"/>
    <property type="evidence" value="ECO:0007669"/>
    <property type="project" value="UniProtKB-SubCell"/>
</dbReference>
<accession>E4UML2</accession>
<dbReference type="GO" id="GO:0015031">
    <property type="term" value="P:protein transport"/>
    <property type="evidence" value="ECO:0007669"/>
    <property type="project" value="UniProtKB-KW"/>
</dbReference>
<comment type="subcellular location">
    <subcellularLocation>
        <location evidence="1 14">Mitochondrion inner membrane</location>
        <topology evidence="1 14">Peripheral membrane protein</topology>
        <orientation evidence="1 14">Intermembrane side</orientation>
    </subcellularLocation>
</comment>
<comment type="similarity">
    <text evidence="2 14">Belongs to the small Tim family.</text>
</comment>
<evidence type="ECO:0000256" key="5">
    <source>
        <dbReference type="ARBA" id="ARBA00022792"/>
    </source>
</evidence>
<dbReference type="GO" id="GO:0046872">
    <property type="term" value="F:metal ion binding"/>
    <property type="evidence" value="ECO:0007669"/>
    <property type="project" value="UniProtKB-KW"/>
</dbReference>
<evidence type="ECO:0000256" key="13">
    <source>
        <dbReference type="ARBA" id="ARBA00025862"/>
    </source>
</evidence>
<dbReference type="OrthoDB" id="7813104at2759"/>
<dbReference type="GO" id="GO:0045039">
    <property type="term" value="P:protein insertion into mitochondrial inner membrane"/>
    <property type="evidence" value="ECO:0007669"/>
    <property type="project" value="EnsemblFungi"/>
</dbReference>
<evidence type="ECO:0000256" key="7">
    <source>
        <dbReference type="ARBA" id="ARBA00022927"/>
    </source>
</evidence>
<comment type="domain">
    <text evidence="14">The twin CX3C motif contains 4 conserved Cys residues that form 2 disulfide bonds in the mitochondrial intermembrane space.</text>
</comment>
<evidence type="ECO:0000256" key="6">
    <source>
        <dbReference type="ARBA" id="ARBA00022833"/>
    </source>
</evidence>
<evidence type="ECO:0000256" key="3">
    <source>
        <dbReference type="ARBA" id="ARBA00022448"/>
    </source>
</evidence>
<protein>
    <recommendedName>
        <fullName evidence="14">Mitochondrial import inner membrane translocase subunit</fullName>
    </recommendedName>
</protein>
<keyword evidence="9 14" id="KW-0496">Mitochondrion</keyword>
<dbReference type="Pfam" id="PF02953">
    <property type="entry name" value="zf-Tim10_DDP"/>
    <property type="match status" value="1"/>
</dbReference>
<dbReference type="Gene3D" id="1.10.287.810">
    <property type="entry name" value="Mitochondrial import inner membrane translocase subunit tim13 like domains"/>
    <property type="match status" value="1"/>
</dbReference>
<keyword evidence="3 14" id="KW-0813">Transport</keyword>
<evidence type="ECO:0000313" key="17">
    <source>
        <dbReference type="Proteomes" id="UP000002669"/>
    </source>
</evidence>
<dbReference type="FunCoup" id="E4UML2">
    <property type="interactions" value="420"/>
</dbReference>
<dbReference type="HOGENOM" id="CLU_141397_0_1_1"/>
<evidence type="ECO:0000256" key="11">
    <source>
        <dbReference type="ARBA" id="ARBA00023186"/>
    </source>
</evidence>
<keyword evidence="7 14" id="KW-0653">Protein transport</keyword>
<name>E4UML2_ARTGP</name>
<dbReference type="AlphaFoldDB" id="E4UML2"/>
<evidence type="ECO:0000313" key="16">
    <source>
        <dbReference type="EMBL" id="EFQ99429.1"/>
    </source>
</evidence>
<feature type="domain" description="Tim10-like" evidence="15">
    <location>
        <begin position="27"/>
        <end position="88"/>
    </location>
</feature>
<comment type="subunit">
    <text evidence="13">Heterohexamer; composed of 3 copies of TIM8 and 3 copies of TIM13, named soluble 70 kDa complex. Associates with the TIM22 complex, whose core is composed of TIM22 and TIM54. Interacts with the transmembrane regions of multi-pass transmembrane proteins in transit.</text>
</comment>
<dbReference type="VEuPathDB" id="FungiDB:MGYG_02441"/>
<keyword evidence="17" id="KW-1185">Reference proteome</keyword>
<keyword evidence="10 14" id="KW-1015">Disulfide bond</keyword>
<dbReference type="EMBL" id="DS989823">
    <property type="protein sequence ID" value="EFQ99429.1"/>
    <property type="molecule type" value="Genomic_DNA"/>
</dbReference>
<dbReference type="OMA" id="MAAWNQV"/>
<proteinExistence type="inferred from homology"/>
<evidence type="ECO:0000256" key="2">
    <source>
        <dbReference type="ARBA" id="ARBA00006720"/>
    </source>
</evidence>
<comment type="function">
    <text evidence="12">Mitochondrial intermembrane chaperone that participates in the import and insertion of some multi-pass transmembrane proteins into the mitochondrial inner membrane. Also required for the transfer of beta-barrel precursors from the TOM complex to the sorting and assembly machinery (SAM complex) of the outer membrane. Acts as a chaperone-like protein that protects the hydrophobic precursors from aggregation and guide them through the mitochondrial intermembrane space. The TIM8-TIM13 complex is non essential and only mediates the import of few proteins, while the predominant TIM9-TIM10 70 kDa complex is crucial and mediates the import of much more proteins.</text>
</comment>
<sequence length="105" mass="11344">MSLSNPFGSTSSSSNISSSEMKSAILQQIQAEAAMTNARTLMEKINSNCFEKCIPSPGSSLSSNEQTCIKTCMEKYISLWNTTSQAYSARLREENEKNGMGGGSL</sequence>
<keyword evidence="11 14" id="KW-0143">Chaperone</keyword>
<organism evidence="17">
    <name type="scientific">Arthroderma gypseum (strain ATCC MYA-4604 / CBS 118893)</name>
    <name type="common">Microsporum gypseum</name>
    <dbReference type="NCBI Taxonomy" id="535722"/>
    <lineage>
        <taxon>Eukaryota</taxon>
        <taxon>Fungi</taxon>
        <taxon>Dikarya</taxon>
        <taxon>Ascomycota</taxon>
        <taxon>Pezizomycotina</taxon>
        <taxon>Eurotiomycetes</taxon>
        <taxon>Eurotiomycetidae</taxon>
        <taxon>Onygenales</taxon>
        <taxon>Arthrodermataceae</taxon>
        <taxon>Nannizzia</taxon>
    </lineage>
</organism>
<evidence type="ECO:0000259" key="15">
    <source>
        <dbReference type="Pfam" id="PF02953"/>
    </source>
</evidence>
<dbReference type="GO" id="GO:0140318">
    <property type="term" value="F:protein transporter activity"/>
    <property type="evidence" value="ECO:0007669"/>
    <property type="project" value="EnsemblFungi"/>
</dbReference>
<keyword evidence="5 14" id="KW-0472">Membrane</keyword>